<evidence type="ECO:0000313" key="1">
    <source>
        <dbReference type="EMBL" id="GBG05911.1"/>
    </source>
</evidence>
<name>A0A2R5ER88_9BACL</name>
<evidence type="ECO:0000313" key="2">
    <source>
        <dbReference type="Proteomes" id="UP000245202"/>
    </source>
</evidence>
<reference evidence="1 2" key="1">
    <citation type="submission" date="2017-08" db="EMBL/GenBank/DDBJ databases">
        <title>Substantial Increase in Enzyme Production by Combined Drug-Resistance Mutations in Paenibacillus agaridevorans.</title>
        <authorList>
            <person name="Tanaka Y."/>
            <person name="Funane K."/>
            <person name="Hosaka T."/>
            <person name="Shiwa Y."/>
            <person name="Fujita N."/>
            <person name="Miyazaki T."/>
            <person name="Yoshikawa H."/>
            <person name="Murakami K."/>
            <person name="Kasahara K."/>
            <person name="Inaoka T."/>
            <person name="Hiraga Y."/>
            <person name="Ochi K."/>
        </authorList>
    </citation>
    <scope>NUCLEOTIDE SEQUENCE [LARGE SCALE GENOMIC DNA]</scope>
    <source>
        <strain evidence="1 2">T-3040</strain>
    </source>
</reference>
<accession>A0A2R5ER88</accession>
<dbReference type="Proteomes" id="UP000245202">
    <property type="component" value="Unassembled WGS sequence"/>
</dbReference>
<organism evidence="1 2">
    <name type="scientific">Paenibacillus agaridevorans</name>
    <dbReference type="NCBI Taxonomy" id="171404"/>
    <lineage>
        <taxon>Bacteria</taxon>
        <taxon>Bacillati</taxon>
        <taxon>Bacillota</taxon>
        <taxon>Bacilli</taxon>
        <taxon>Bacillales</taxon>
        <taxon>Paenibacillaceae</taxon>
        <taxon>Paenibacillus</taxon>
    </lineage>
</organism>
<sequence length="279" mass="33243">MQWINYQVVWKMDIDDASRALVRFMDKLDELSELADKQLERWGKEQKSSGKLTAKETSGVFASYLAKKGKFYEYSNVLNILIKEVEEDNKKSESNRQFGHVAPHYYAPKELVNDYEIDQAASLITEGKPVYDYPNKLKETREIIRLFNEYGGRECYPNSLQDIKVYFREFFMSKVGYRGKNAMSIIRDYVEEIKCNDVKPFVDKAHYLFVREKISRGYFREKGKLDLYIQKAKVHQKLDNTVLKLYQFYDYEWMMDFLYELNDHLFAIIHETSNEVQVF</sequence>
<comment type="caution">
    <text evidence="1">The sequence shown here is derived from an EMBL/GenBank/DDBJ whole genome shotgun (WGS) entry which is preliminary data.</text>
</comment>
<keyword evidence="2" id="KW-1185">Reference proteome</keyword>
<protein>
    <submittedName>
        <fullName evidence="1">Uncharacterized protein</fullName>
    </submittedName>
</protein>
<gene>
    <name evidence="1" type="ORF">PAT3040_00396</name>
</gene>
<dbReference type="EMBL" id="BDQX01000028">
    <property type="protein sequence ID" value="GBG05911.1"/>
    <property type="molecule type" value="Genomic_DNA"/>
</dbReference>
<dbReference type="AlphaFoldDB" id="A0A2R5ER88"/>
<proteinExistence type="predicted"/>